<keyword evidence="3" id="KW-0813">Transport</keyword>
<dbReference type="GO" id="GO:0042910">
    <property type="term" value="F:xenobiotic transmembrane transporter activity"/>
    <property type="evidence" value="ECO:0007669"/>
    <property type="project" value="TreeGrafter"/>
</dbReference>
<sequence>MTPHFFIDRPIFATVLSIVIVVVGLVALHSLPIAQFPEITPPVVQIEADYPGASAEVIADSVARPIEVQLPGIDNLLYYDSTSTNDGHMTIKLTFEIGTDVDIAQVQTQNRQKLAEPQLPPEVVRQGISVKKTSPDLLAVVALSSEDPTQDTVYLSNYAILRVLDNIKRIKGVGDAVVFGGQNYSMRVILDPTRMAQLNITPSDIATVVREQNRDFPAGTIGREPAPKGTELTIPVITQGRFTEVKDFEEMIVRALPNGSMVRLKDVARIELGAQSYSLEGRWNGKPNVFLLTFLSPGANALDTVKRVRKEMDALAVNFPAGVSYDVPYDTTLFIEVSIQEVVKTLAEAMVLVILVVYLFLQSWRATLIPGVAVPVSLIGTFAGMQALGFSINTLTLFGMVLAIGMVVDDAIVVVENVERHMANGLSPKDAAKKAMDEVTGPVIAIVLVLCAVFVPVAFLGGITGELYKQFAITIAISVIISGIVALTLSPALCSLVLKPGHSQRKGFFGVFNRVFGWTETRYTAIVGTILNRSVLSVVLVLLIIGSVFGLFKIIPSSFLPDEDQGYFIAVVQLPDGASKQRTDVVLDKVEKYFLSSPAIHSTDSLVGQNFVFGTRGPNSATMFVPLRHWDERQGPQNHVKALIGAAFGEFAKIPEALILAFNAPSIRGLGATGGFSLQVQDPSGGDFKKFAGVTQEFLAKARQHPAIGAVGTSFRVSSPRLFAHVDRERAKSLGVQISDVFDTLQAYFGNFYINDFLKFGRVYRVQTEADAQYRATPEDISKVYVRATNGLNQTMIPLDTVVTTEFTSGPDPVTHFNGYNTALVLGSAAPGYSSGQVLDALEQVAQEVLVPQGYGIDWSGISYQERMVGQQSLYAFAFGLLMVFLVLAAQYESWSVPFAVLLAVPFGIFGALSAVWARGMSNDVYFQIGLVTLIGLSAKNAILIVEFANMRYEAGHTLFDAAIESAKLRFRPIIMTSMAFILGVVPLVRATGAGAASRNSIGTGVFGGMLAATFLAVFFIPLFFTLVRKMSQRLGGQRPAALAPTETLSQAKEEL</sequence>
<accession>A0A330L4A7</accession>
<evidence type="ECO:0000256" key="8">
    <source>
        <dbReference type="ARBA" id="ARBA00023136"/>
    </source>
</evidence>
<dbReference type="InterPro" id="IPR001036">
    <property type="entry name" value="Acrflvin-R"/>
</dbReference>
<dbReference type="SUPFAM" id="SSF82693">
    <property type="entry name" value="Multidrug efflux transporter AcrB pore domain, PN1, PN2, PC1 and PC2 subdomains"/>
    <property type="match status" value="4"/>
</dbReference>
<dbReference type="EMBL" id="OUNR01000012">
    <property type="protein sequence ID" value="SPP64507.1"/>
    <property type="molecule type" value="Genomic_DNA"/>
</dbReference>
<dbReference type="PRINTS" id="PR00702">
    <property type="entry name" value="ACRIFLAVINRP"/>
</dbReference>
<organism evidence="10 11">
    <name type="scientific">Nitrospira lenta</name>
    <dbReference type="NCBI Taxonomy" id="1436998"/>
    <lineage>
        <taxon>Bacteria</taxon>
        <taxon>Pseudomonadati</taxon>
        <taxon>Nitrospirota</taxon>
        <taxon>Nitrospiria</taxon>
        <taxon>Nitrospirales</taxon>
        <taxon>Nitrospiraceae</taxon>
        <taxon>Nitrospira</taxon>
    </lineage>
</organism>
<feature type="transmembrane region" description="Helical" evidence="9">
    <location>
        <begin position="925"/>
        <end position="948"/>
    </location>
</feature>
<dbReference type="PANTHER" id="PTHR32063:SF13">
    <property type="entry name" value="MULTIDRUG EFFLUX PUMP SUBUNIT ACRB-RELATED"/>
    <property type="match status" value="1"/>
</dbReference>
<feature type="transmembrane region" description="Helical" evidence="9">
    <location>
        <begin position="368"/>
        <end position="389"/>
    </location>
</feature>
<evidence type="ECO:0000256" key="2">
    <source>
        <dbReference type="ARBA" id="ARBA00010942"/>
    </source>
</evidence>
<feature type="transmembrane region" description="Helical" evidence="9">
    <location>
        <begin position="969"/>
        <end position="989"/>
    </location>
</feature>
<keyword evidence="4" id="KW-1003">Cell membrane</keyword>
<evidence type="ECO:0000256" key="6">
    <source>
        <dbReference type="ARBA" id="ARBA00022692"/>
    </source>
</evidence>
<dbReference type="Gene3D" id="3.30.70.1320">
    <property type="entry name" value="Multidrug efflux transporter AcrB pore domain like"/>
    <property type="match status" value="1"/>
</dbReference>
<comment type="similarity">
    <text evidence="2">Belongs to the resistance-nodulation-cell division (RND) (TC 2.A.6) family.</text>
</comment>
<keyword evidence="11" id="KW-1185">Reference proteome</keyword>
<dbReference type="Proteomes" id="UP000248168">
    <property type="component" value="Unassembled WGS sequence"/>
</dbReference>
<dbReference type="Gene3D" id="1.20.1640.10">
    <property type="entry name" value="Multidrug efflux transporter AcrB transmembrane domain"/>
    <property type="match status" value="2"/>
</dbReference>
<evidence type="ECO:0000313" key="10">
    <source>
        <dbReference type="EMBL" id="SPP64507.1"/>
    </source>
</evidence>
<proteinExistence type="inferred from homology"/>
<keyword evidence="8 9" id="KW-0472">Membrane</keyword>
<dbReference type="RefSeq" id="WP_121988895.1">
    <property type="nucleotide sequence ID" value="NZ_OUNR01000012.1"/>
</dbReference>
<dbReference type="AlphaFoldDB" id="A0A330L4A7"/>
<dbReference type="GO" id="GO:0009636">
    <property type="term" value="P:response to toxic substance"/>
    <property type="evidence" value="ECO:0007669"/>
    <property type="project" value="UniProtKB-ARBA"/>
</dbReference>
<feature type="transmembrane region" description="Helical" evidence="9">
    <location>
        <begin position="439"/>
        <end position="459"/>
    </location>
</feature>
<feature type="transmembrane region" description="Helical" evidence="9">
    <location>
        <begin position="535"/>
        <end position="555"/>
    </location>
</feature>
<protein>
    <submittedName>
        <fullName evidence="10">Multidrug efflux system protein</fullName>
    </submittedName>
</protein>
<dbReference type="NCBIfam" id="TIGR00915">
    <property type="entry name" value="2A0602"/>
    <property type="match status" value="1"/>
</dbReference>
<evidence type="ECO:0000256" key="3">
    <source>
        <dbReference type="ARBA" id="ARBA00022448"/>
    </source>
</evidence>
<keyword evidence="5" id="KW-0997">Cell inner membrane</keyword>
<dbReference type="PANTHER" id="PTHR32063">
    <property type="match status" value="1"/>
</dbReference>
<dbReference type="InterPro" id="IPR004764">
    <property type="entry name" value="MdtF-like"/>
</dbReference>
<gene>
    <name evidence="10" type="primary">acrB</name>
    <name evidence="10" type="ORF">NITLEN_20147</name>
</gene>
<evidence type="ECO:0000256" key="1">
    <source>
        <dbReference type="ARBA" id="ARBA00004429"/>
    </source>
</evidence>
<dbReference type="FunFam" id="1.20.1640.10:FF:000001">
    <property type="entry name" value="Efflux pump membrane transporter"/>
    <property type="match status" value="1"/>
</dbReference>
<dbReference type="FunCoup" id="A0A330L4A7">
    <property type="interactions" value="499"/>
</dbReference>
<dbReference type="GO" id="GO:0015562">
    <property type="term" value="F:efflux transmembrane transporter activity"/>
    <property type="evidence" value="ECO:0007669"/>
    <property type="project" value="InterPro"/>
</dbReference>
<feature type="transmembrane region" description="Helical" evidence="9">
    <location>
        <begin position="1001"/>
        <end position="1025"/>
    </location>
</feature>
<dbReference type="GO" id="GO:0005886">
    <property type="term" value="C:plasma membrane"/>
    <property type="evidence" value="ECO:0007669"/>
    <property type="project" value="UniProtKB-SubCell"/>
</dbReference>
<dbReference type="InterPro" id="IPR027463">
    <property type="entry name" value="AcrB_DN_DC_subdom"/>
</dbReference>
<feature type="transmembrane region" description="Helical" evidence="9">
    <location>
        <begin position="12"/>
        <end position="31"/>
    </location>
</feature>
<evidence type="ECO:0000256" key="5">
    <source>
        <dbReference type="ARBA" id="ARBA00022519"/>
    </source>
</evidence>
<feature type="transmembrane region" description="Helical" evidence="9">
    <location>
        <begin position="395"/>
        <end position="418"/>
    </location>
</feature>
<keyword evidence="6 9" id="KW-0812">Transmembrane</keyword>
<dbReference type="OrthoDB" id="9759330at2"/>
<dbReference type="FunFam" id="3.30.70.1430:FF:000001">
    <property type="entry name" value="Efflux pump membrane transporter"/>
    <property type="match status" value="1"/>
</dbReference>
<dbReference type="NCBIfam" id="NF000282">
    <property type="entry name" value="RND_permease_1"/>
    <property type="match status" value="1"/>
</dbReference>
<evidence type="ECO:0000256" key="4">
    <source>
        <dbReference type="ARBA" id="ARBA00022475"/>
    </source>
</evidence>
<feature type="transmembrane region" description="Helical" evidence="9">
    <location>
        <begin position="874"/>
        <end position="892"/>
    </location>
</feature>
<dbReference type="Gene3D" id="3.30.2090.10">
    <property type="entry name" value="Multidrug efflux transporter AcrB TolC docking domain, DN and DC subdomains"/>
    <property type="match status" value="2"/>
</dbReference>
<evidence type="ECO:0000256" key="9">
    <source>
        <dbReference type="SAM" id="Phobius"/>
    </source>
</evidence>
<comment type="subcellular location">
    <subcellularLocation>
        <location evidence="1">Cell inner membrane</location>
        <topology evidence="1">Multi-pass membrane protein</topology>
    </subcellularLocation>
</comment>
<feature type="transmembrane region" description="Helical" evidence="9">
    <location>
        <begin position="899"/>
        <end position="919"/>
    </location>
</feature>
<evidence type="ECO:0000256" key="7">
    <source>
        <dbReference type="ARBA" id="ARBA00022989"/>
    </source>
</evidence>
<feature type="transmembrane region" description="Helical" evidence="9">
    <location>
        <begin position="342"/>
        <end position="361"/>
    </location>
</feature>
<name>A0A330L4A7_9BACT</name>
<keyword evidence="7 9" id="KW-1133">Transmembrane helix</keyword>
<dbReference type="Gene3D" id="3.30.70.1440">
    <property type="entry name" value="Multidrug efflux transporter AcrB pore domain"/>
    <property type="match status" value="1"/>
</dbReference>
<dbReference type="InParanoid" id="A0A330L4A7"/>
<evidence type="ECO:0000313" key="11">
    <source>
        <dbReference type="Proteomes" id="UP000248168"/>
    </source>
</evidence>
<feature type="transmembrane region" description="Helical" evidence="9">
    <location>
        <begin position="471"/>
        <end position="498"/>
    </location>
</feature>
<dbReference type="Gene3D" id="3.30.70.1430">
    <property type="entry name" value="Multidrug efflux transporter AcrB pore domain"/>
    <property type="match status" value="2"/>
</dbReference>
<dbReference type="SUPFAM" id="SSF82866">
    <property type="entry name" value="Multidrug efflux transporter AcrB transmembrane domain"/>
    <property type="match status" value="2"/>
</dbReference>
<dbReference type="Pfam" id="PF00873">
    <property type="entry name" value="ACR_tran"/>
    <property type="match status" value="1"/>
</dbReference>
<reference evidence="11" key="1">
    <citation type="submission" date="2018-04" db="EMBL/GenBank/DDBJ databases">
        <authorList>
            <person name="Lucker S."/>
            <person name="Sakoula D."/>
        </authorList>
    </citation>
    <scope>NUCLEOTIDE SEQUENCE [LARGE SCALE GENOMIC DNA]</scope>
</reference>
<dbReference type="SUPFAM" id="SSF82714">
    <property type="entry name" value="Multidrug efflux transporter AcrB TolC docking domain, DN and DC subdomains"/>
    <property type="match status" value="2"/>
</dbReference>